<dbReference type="RefSeq" id="WP_066078251.1">
    <property type="nucleotide sequence ID" value="NZ_CP181246.1"/>
</dbReference>
<dbReference type="Gene3D" id="2.40.160.20">
    <property type="match status" value="1"/>
</dbReference>
<feature type="signal peptide" evidence="2">
    <location>
        <begin position="1"/>
        <end position="21"/>
    </location>
</feature>
<evidence type="ECO:0000256" key="2">
    <source>
        <dbReference type="SAM" id="SignalP"/>
    </source>
</evidence>
<dbReference type="AlphaFoldDB" id="A0A378UGT9"/>
<name>A0A378UGT9_BERDE</name>
<dbReference type="PANTHER" id="PTHR37315">
    <property type="entry name" value="UPF0311 PROTEIN BLR7842"/>
    <property type="match status" value="1"/>
</dbReference>
<accession>A0A378UGT9</accession>
<organism evidence="3 4">
    <name type="scientific">Bergeriella denitrificans</name>
    <name type="common">Neisseria denitrificans</name>
    <dbReference type="NCBI Taxonomy" id="494"/>
    <lineage>
        <taxon>Bacteria</taxon>
        <taxon>Pseudomonadati</taxon>
        <taxon>Pseudomonadota</taxon>
        <taxon>Betaproteobacteria</taxon>
        <taxon>Neisseriales</taxon>
        <taxon>Neisseriaceae</taxon>
        <taxon>Bergeriella</taxon>
    </lineage>
</organism>
<proteinExistence type="inferred from homology"/>
<dbReference type="EMBL" id="UGQS01000002">
    <property type="protein sequence ID" value="STZ76594.1"/>
    <property type="molecule type" value="Genomic_DNA"/>
</dbReference>
<feature type="chain" id="PRO_5016829479" description="UPF0311 protein NCTC10295_01368" evidence="2">
    <location>
        <begin position="22"/>
        <end position="181"/>
    </location>
</feature>
<dbReference type="InterPro" id="IPR020915">
    <property type="entry name" value="UPF0311"/>
</dbReference>
<dbReference type="Pfam" id="PF11578">
    <property type="entry name" value="DUF3237"/>
    <property type="match status" value="1"/>
</dbReference>
<dbReference type="HAMAP" id="MF_00775">
    <property type="entry name" value="UPF0311"/>
    <property type="match status" value="1"/>
</dbReference>
<gene>
    <name evidence="3" type="ORF">NCTC10295_01368</name>
</gene>
<evidence type="ECO:0000313" key="4">
    <source>
        <dbReference type="Proteomes" id="UP000254651"/>
    </source>
</evidence>
<reference evidence="3 4" key="1">
    <citation type="submission" date="2018-06" db="EMBL/GenBank/DDBJ databases">
        <authorList>
            <consortium name="Pathogen Informatics"/>
            <person name="Doyle S."/>
        </authorList>
    </citation>
    <scope>NUCLEOTIDE SEQUENCE [LARGE SCALE GENOMIC DNA]</scope>
    <source>
        <strain evidence="3 4">NCTC10295</strain>
    </source>
</reference>
<protein>
    <recommendedName>
        <fullName evidence="1">UPF0311 protein NCTC10295_01368</fullName>
    </recommendedName>
</protein>
<comment type="similarity">
    <text evidence="1">Belongs to the UPF0311 family.</text>
</comment>
<dbReference type="Proteomes" id="UP000254651">
    <property type="component" value="Unassembled WGS sequence"/>
</dbReference>
<keyword evidence="4" id="KW-1185">Reference proteome</keyword>
<sequence>MKNKLYAFALSVFVAAFPVHASGLTAADIKEPTLEPAFMIDIQVAKPLVVGQDAQHGRRQLISITGGKVSGKLKGEVLPYGVDSQVIRPDGFTELTARYAIKLEDGKTVYIDNSGIRRINDPEAAKLVAQGQIVDPKHVYFATVSKFETYSPEYKWLEQSVFICYAVRLPDKVLLKFYEVK</sequence>
<keyword evidence="2" id="KW-0732">Signal</keyword>
<dbReference type="PANTHER" id="PTHR37315:SF1">
    <property type="entry name" value="UPF0311 PROTEIN BLR7842"/>
    <property type="match status" value="1"/>
</dbReference>
<evidence type="ECO:0000313" key="3">
    <source>
        <dbReference type="EMBL" id="STZ76594.1"/>
    </source>
</evidence>
<evidence type="ECO:0000256" key="1">
    <source>
        <dbReference type="HAMAP-Rule" id="MF_00775"/>
    </source>
</evidence>